<dbReference type="Proteomes" id="UP001162131">
    <property type="component" value="Unassembled WGS sequence"/>
</dbReference>
<keyword evidence="8" id="KW-1185">Reference proteome</keyword>
<accession>A0AAU9K2T8</accession>
<proteinExistence type="predicted"/>
<dbReference type="GO" id="GO:0004674">
    <property type="term" value="F:protein serine/threonine kinase activity"/>
    <property type="evidence" value="ECO:0007669"/>
    <property type="project" value="UniProtKB-KW"/>
</dbReference>
<dbReference type="Gene3D" id="1.10.510.10">
    <property type="entry name" value="Transferase(Phosphotransferase) domain 1"/>
    <property type="match status" value="1"/>
</dbReference>
<evidence type="ECO:0000256" key="5">
    <source>
        <dbReference type="ARBA" id="ARBA00022840"/>
    </source>
</evidence>
<evidence type="ECO:0000256" key="1">
    <source>
        <dbReference type="ARBA" id="ARBA00022527"/>
    </source>
</evidence>
<dbReference type="FunFam" id="1.10.510.10:FF:000624">
    <property type="entry name" value="Mitogen-activated protein kinase"/>
    <property type="match status" value="1"/>
</dbReference>
<evidence type="ECO:0000256" key="3">
    <source>
        <dbReference type="ARBA" id="ARBA00022741"/>
    </source>
</evidence>
<dbReference type="EMBL" id="CAJZBQ010000055">
    <property type="protein sequence ID" value="CAG9332853.1"/>
    <property type="molecule type" value="Genomic_DNA"/>
</dbReference>
<dbReference type="InterPro" id="IPR011009">
    <property type="entry name" value="Kinase-like_dom_sf"/>
</dbReference>
<name>A0AAU9K2T8_9CILI</name>
<dbReference type="PROSITE" id="PS50011">
    <property type="entry name" value="PROTEIN_KINASE_DOM"/>
    <property type="match status" value="1"/>
</dbReference>
<comment type="caution">
    <text evidence="7">The sequence shown here is derived from an EMBL/GenBank/DDBJ whole genome shotgun (WGS) entry which is preliminary data.</text>
</comment>
<gene>
    <name evidence="7" type="ORF">BSTOLATCC_MIC57140</name>
</gene>
<dbReference type="InterPro" id="IPR050117">
    <property type="entry name" value="MAPK"/>
</dbReference>
<evidence type="ECO:0000259" key="6">
    <source>
        <dbReference type="PROSITE" id="PS50011"/>
    </source>
</evidence>
<dbReference type="SUPFAM" id="SSF56112">
    <property type="entry name" value="Protein kinase-like (PK-like)"/>
    <property type="match status" value="1"/>
</dbReference>
<sequence>MNPSKTEKILVNFSGKSIYINKRYSNLKDAYYTGISESYTAYDNISDREVKILAIENALDWNGRIKGTLNEINLMKHFQHENILQLYDIDFYEHNDSLTLYLITESMDTSLDAVIRSSQDLTDLHIKFIIYQILRALVYIHSAGVILGNLSPKVVGINANCDVKITDFWFAFANNENYWYEDHIYDVDRLFLAPECLNIARFITTKSDIWSVGCIMAYFLKRQNPLFNPENSLKQINSMFELLGFPAEDDLLFINNEEALSSLFKTSAKPDKTPFKVIFPEADSLAIDFLEKMLVFNPLKRWDAEKLLKHEYLKDFYEPKNDNTTAMVFEFDYHDRWTKTKVLKEKLNRIIGRDAS</sequence>
<keyword evidence="2" id="KW-0808">Transferase</keyword>
<keyword evidence="1" id="KW-0723">Serine/threonine-protein kinase</keyword>
<evidence type="ECO:0000313" key="7">
    <source>
        <dbReference type="EMBL" id="CAG9332853.1"/>
    </source>
</evidence>
<reference evidence="7" key="1">
    <citation type="submission" date="2021-09" db="EMBL/GenBank/DDBJ databases">
        <authorList>
            <consortium name="AG Swart"/>
            <person name="Singh M."/>
            <person name="Singh A."/>
            <person name="Seah K."/>
            <person name="Emmerich C."/>
        </authorList>
    </citation>
    <scope>NUCLEOTIDE SEQUENCE</scope>
    <source>
        <strain evidence="7">ATCC30299</strain>
    </source>
</reference>
<dbReference type="Gene3D" id="3.30.200.20">
    <property type="entry name" value="Phosphorylase Kinase, domain 1"/>
    <property type="match status" value="1"/>
</dbReference>
<evidence type="ECO:0000256" key="4">
    <source>
        <dbReference type="ARBA" id="ARBA00022777"/>
    </source>
</evidence>
<evidence type="ECO:0000256" key="2">
    <source>
        <dbReference type="ARBA" id="ARBA00022679"/>
    </source>
</evidence>
<dbReference type="Pfam" id="PF00069">
    <property type="entry name" value="Pkinase"/>
    <property type="match status" value="1"/>
</dbReference>
<dbReference type="GO" id="GO:0005524">
    <property type="term" value="F:ATP binding"/>
    <property type="evidence" value="ECO:0007669"/>
    <property type="project" value="UniProtKB-KW"/>
</dbReference>
<protein>
    <recommendedName>
        <fullName evidence="6">Protein kinase domain-containing protein</fullName>
    </recommendedName>
</protein>
<keyword evidence="4" id="KW-0418">Kinase</keyword>
<keyword evidence="5" id="KW-0067">ATP-binding</keyword>
<dbReference type="AlphaFoldDB" id="A0AAU9K2T8"/>
<dbReference type="InterPro" id="IPR000719">
    <property type="entry name" value="Prot_kinase_dom"/>
</dbReference>
<feature type="domain" description="Protein kinase" evidence="6">
    <location>
        <begin position="24"/>
        <end position="313"/>
    </location>
</feature>
<keyword evidence="3" id="KW-0547">Nucleotide-binding</keyword>
<organism evidence="7 8">
    <name type="scientific">Blepharisma stoltei</name>
    <dbReference type="NCBI Taxonomy" id="1481888"/>
    <lineage>
        <taxon>Eukaryota</taxon>
        <taxon>Sar</taxon>
        <taxon>Alveolata</taxon>
        <taxon>Ciliophora</taxon>
        <taxon>Postciliodesmatophora</taxon>
        <taxon>Heterotrichea</taxon>
        <taxon>Heterotrichida</taxon>
        <taxon>Blepharismidae</taxon>
        <taxon>Blepharisma</taxon>
    </lineage>
</organism>
<evidence type="ECO:0000313" key="8">
    <source>
        <dbReference type="Proteomes" id="UP001162131"/>
    </source>
</evidence>
<dbReference type="PANTHER" id="PTHR24055">
    <property type="entry name" value="MITOGEN-ACTIVATED PROTEIN KINASE"/>
    <property type="match status" value="1"/>
</dbReference>